<proteinExistence type="predicted"/>
<gene>
    <name evidence="3" type="ORF">D7X12_20670</name>
</gene>
<organism evidence="3 4">
    <name type="scientific">Corallococcus sicarius</name>
    <dbReference type="NCBI Taxonomy" id="2316726"/>
    <lineage>
        <taxon>Bacteria</taxon>
        <taxon>Pseudomonadati</taxon>
        <taxon>Myxococcota</taxon>
        <taxon>Myxococcia</taxon>
        <taxon>Myxococcales</taxon>
        <taxon>Cystobacterineae</taxon>
        <taxon>Myxococcaceae</taxon>
        <taxon>Corallococcus</taxon>
    </lineage>
</organism>
<dbReference type="EMBL" id="RAWG01000130">
    <property type="protein sequence ID" value="RKH40497.1"/>
    <property type="molecule type" value="Genomic_DNA"/>
</dbReference>
<keyword evidence="4" id="KW-1185">Reference proteome</keyword>
<comment type="caution">
    <text evidence="3">The sequence shown here is derived from an EMBL/GenBank/DDBJ whole genome shotgun (WGS) entry which is preliminary data.</text>
</comment>
<protein>
    <submittedName>
        <fullName evidence="3">NADP oxidoreductase</fullName>
    </submittedName>
</protein>
<dbReference type="Gene3D" id="3.40.50.720">
    <property type="entry name" value="NAD(P)-binding Rossmann-like Domain"/>
    <property type="match status" value="1"/>
</dbReference>
<dbReference type="InterPro" id="IPR051267">
    <property type="entry name" value="STEAP_metalloreductase"/>
</dbReference>
<dbReference type="PANTHER" id="PTHR14239">
    <property type="entry name" value="DUDULIN-RELATED"/>
    <property type="match status" value="1"/>
</dbReference>
<dbReference type="GO" id="GO:0016491">
    <property type="term" value="F:oxidoreductase activity"/>
    <property type="evidence" value="ECO:0007669"/>
    <property type="project" value="UniProtKB-KW"/>
</dbReference>
<dbReference type="AlphaFoldDB" id="A0A3A8N7V3"/>
<feature type="domain" description="Pyrroline-5-carboxylate reductase catalytic N-terminal" evidence="2">
    <location>
        <begin position="2"/>
        <end position="93"/>
    </location>
</feature>
<dbReference type="Proteomes" id="UP000273405">
    <property type="component" value="Unassembled WGS sequence"/>
</dbReference>
<accession>A0A3A8N7V3</accession>
<dbReference type="InterPro" id="IPR028939">
    <property type="entry name" value="P5C_Rdtase_cat_N"/>
</dbReference>
<dbReference type="SUPFAM" id="SSF51735">
    <property type="entry name" value="NAD(P)-binding Rossmann-fold domains"/>
    <property type="match status" value="1"/>
</dbReference>
<evidence type="ECO:0000313" key="4">
    <source>
        <dbReference type="Proteomes" id="UP000273405"/>
    </source>
</evidence>
<evidence type="ECO:0000313" key="3">
    <source>
        <dbReference type="EMBL" id="RKH40497.1"/>
    </source>
</evidence>
<name>A0A3A8N7V3_9BACT</name>
<reference evidence="4" key="1">
    <citation type="submission" date="2018-09" db="EMBL/GenBank/DDBJ databases">
        <authorList>
            <person name="Livingstone P.G."/>
            <person name="Whitworth D.E."/>
        </authorList>
    </citation>
    <scope>NUCLEOTIDE SEQUENCE [LARGE SCALE GENOMIC DNA]</scope>
    <source>
        <strain evidence="4">CA040B</strain>
    </source>
</reference>
<keyword evidence="1" id="KW-0560">Oxidoreductase</keyword>
<sequence length="234" mass="24938">MKIGIIGAGLIGGSLARHWVKLGHEVLIANSRGPETLRELAAETGSKAVTFTDAVKGVDVVVVSIPQKAIRDLPKDLFANVPKDVVVIDTGNYYPVRDGSIPELEAGMPESEWVATLLGRPVIKVFNNISFVSLREKTAPRGTPGRIALPVAGDPPAARAKVLQLVDALGFDAVDAGGTAESWRQQPGTPCYGQDFDAARLKQALAEADRSKIPQYREAADSGLKQYLASLQKS</sequence>
<evidence type="ECO:0000259" key="2">
    <source>
        <dbReference type="Pfam" id="PF03807"/>
    </source>
</evidence>
<dbReference type="OrthoDB" id="5524287at2"/>
<dbReference type="Pfam" id="PF03807">
    <property type="entry name" value="F420_oxidored"/>
    <property type="match status" value="1"/>
</dbReference>
<dbReference type="InterPro" id="IPR036291">
    <property type="entry name" value="NAD(P)-bd_dom_sf"/>
</dbReference>
<evidence type="ECO:0000256" key="1">
    <source>
        <dbReference type="ARBA" id="ARBA00023002"/>
    </source>
</evidence>